<dbReference type="PANTHER" id="PTHR43861:SF1">
    <property type="entry name" value="TRANS-ACONITATE 2-METHYLTRANSFERASE"/>
    <property type="match status" value="1"/>
</dbReference>
<sequence>MKAITSSNEHFAQAAFSSQSGVFDALYSGNTIIQYKRERVRQHVLKYLQPGSSILELNSGTGEDAIFFAQKGFKVHATDISAGMQQQLRDKVVLHQLHYVVSNELCSYTQLEQLRNKGPYDLIFSNFAGLNCTQDLDKVLQSFSSLLKPGGMVTLVVLPRFCLWETLLALKGKFRTAFRRFFSRRGRTAHVEGVYFKCWYYSPSYIRKQLAADFTTLSTEGLCTIVPPSYIEGFAEKHPVLYKGMTRLEDKWKSAWPWRGIGDYYIISLRKRGSTLLSEC</sequence>
<dbReference type="Pfam" id="PF13489">
    <property type="entry name" value="Methyltransf_23"/>
    <property type="match status" value="1"/>
</dbReference>
<dbReference type="InterPro" id="IPR029063">
    <property type="entry name" value="SAM-dependent_MTases_sf"/>
</dbReference>
<organism evidence="1 2">
    <name type="scientific">Chitinophaga agrisoli</name>
    <dbReference type="NCBI Taxonomy" id="2607653"/>
    <lineage>
        <taxon>Bacteria</taxon>
        <taxon>Pseudomonadati</taxon>
        <taxon>Bacteroidota</taxon>
        <taxon>Chitinophagia</taxon>
        <taxon>Chitinophagales</taxon>
        <taxon>Chitinophagaceae</taxon>
        <taxon>Chitinophaga</taxon>
    </lineage>
</organism>
<protein>
    <submittedName>
        <fullName evidence="1">Class I SAM-dependent methyltransferase</fullName>
    </submittedName>
</protein>
<keyword evidence="1" id="KW-0808">Transferase</keyword>
<accession>A0A5B2VKA6</accession>
<dbReference type="GO" id="GO:0008168">
    <property type="term" value="F:methyltransferase activity"/>
    <property type="evidence" value="ECO:0007669"/>
    <property type="project" value="UniProtKB-KW"/>
</dbReference>
<reference evidence="1 2" key="1">
    <citation type="submission" date="2019-09" db="EMBL/GenBank/DDBJ databases">
        <title>Chitinophaga ginsengihumi sp. nov., isolated from soil of ginseng rhizosphere.</title>
        <authorList>
            <person name="Lee J."/>
        </authorList>
    </citation>
    <scope>NUCLEOTIDE SEQUENCE [LARGE SCALE GENOMIC DNA]</scope>
    <source>
        <strain evidence="1 2">BN140078</strain>
    </source>
</reference>
<dbReference type="GO" id="GO:0032259">
    <property type="term" value="P:methylation"/>
    <property type="evidence" value="ECO:0007669"/>
    <property type="project" value="UniProtKB-KW"/>
</dbReference>
<evidence type="ECO:0000313" key="2">
    <source>
        <dbReference type="Proteomes" id="UP000324611"/>
    </source>
</evidence>
<dbReference type="Gene3D" id="3.40.50.150">
    <property type="entry name" value="Vaccinia Virus protein VP39"/>
    <property type="match status" value="1"/>
</dbReference>
<keyword evidence="2" id="KW-1185">Reference proteome</keyword>
<gene>
    <name evidence="1" type="ORF">F0L74_22675</name>
</gene>
<reference evidence="1 2" key="2">
    <citation type="submission" date="2019-09" db="EMBL/GenBank/DDBJ databases">
        <authorList>
            <person name="Jin C."/>
        </authorList>
    </citation>
    <scope>NUCLEOTIDE SEQUENCE [LARGE SCALE GENOMIC DNA]</scope>
    <source>
        <strain evidence="1 2">BN140078</strain>
    </source>
</reference>
<comment type="caution">
    <text evidence="1">The sequence shown here is derived from an EMBL/GenBank/DDBJ whole genome shotgun (WGS) entry which is preliminary data.</text>
</comment>
<dbReference type="RefSeq" id="WP_149840199.1">
    <property type="nucleotide sequence ID" value="NZ_VUOC01000004.1"/>
</dbReference>
<keyword evidence="1" id="KW-0489">Methyltransferase</keyword>
<dbReference type="EMBL" id="VUOC01000004">
    <property type="protein sequence ID" value="KAA2239020.1"/>
    <property type="molecule type" value="Genomic_DNA"/>
</dbReference>
<proteinExistence type="predicted"/>
<dbReference type="Proteomes" id="UP000324611">
    <property type="component" value="Unassembled WGS sequence"/>
</dbReference>
<dbReference type="CDD" id="cd02440">
    <property type="entry name" value="AdoMet_MTases"/>
    <property type="match status" value="1"/>
</dbReference>
<name>A0A5B2VKA6_9BACT</name>
<dbReference type="AlphaFoldDB" id="A0A5B2VKA6"/>
<evidence type="ECO:0000313" key="1">
    <source>
        <dbReference type="EMBL" id="KAA2239020.1"/>
    </source>
</evidence>
<dbReference type="PANTHER" id="PTHR43861">
    <property type="entry name" value="TRANS-ACONITATE 2-METHYLTRANSFERASE-RELATED"/>
    <property type="match status" value="1"/>
</dbReference>
<dbReference type="SUPFAM" id="SSF53335">
    <property type="entry name" value="S-adenosyl-L-methionine-dependent methyltransferases"/>
    <property type="match status" value="1"/>
</dbReference>